<name>A0ABV5MAJ3_9ACTN</name>
<protein>
    <submittedName>
        <fullName evidence="1">Uncharacterized protein</fullName>
    </submittedName>
</protein>
<evidence type="ECO:0000313" key="2">
    <source>
        <dbReference type="Proteomes" id="UP001589608"/>
    </source>
</evidence>
<proteinExistence type="predicted"/>
<reference evidence="1 2" key="1">
    <citation type="submission" date="2024-09" db="EMBL/GenBank/DDBJ databases">
        <authorList>
            <person name="Sun Q."/>
            <person name="Mori K."/>
        </authorList>
    </citation>
    <scope>NUCLEOTIDE SEQUENCE [LARGE SCALE GENOMIC DNA]</scope>
    <source>
        <strain evidence="1 2">JCM 3307</strain>
    </source>
</reference>
<comment type="caution">
    <text evidence="1">The sequence shown here is derived from an EMBL/GenBank/DDBJ whole genome shotgun (WGS) entry which is preliminary data.</text>
</comment>
<gene>
    <name evidence="1" type="ORF">ACFFTR_22525</name>
</gene>
<organism evidence="1 2">
    <name type="scientific">Dactylosporangium vinaceum</name>
    <dbReference type="NCBI Taxonomy" id="53362"/>
    <lineage>
        <taxon>Bacteria</taxon>
        <taxon>Bacillati</taxon>
        <taxon>Actinomycetota</taxon>
        <taxon>Actinomycetes</taxon>
        <taxon>Micromonosporales</taxon>
        <taxon>Micromonosporaceae</taxon>
        <taxon>Dactylosporangium</taxon>
    </lineage>
</organism>
<dbReference type="Proteomes" id="UP001589608">
    <property type="component" value="Unassembled WGS sequence"/>
</dbReference>
<dbReference type="EMBL" id="JBHMCA010000043">
    <property type="protein sequence ID" value="MFB9445866.1"/>
    <property type="molecule type" value="Genomic_DNA"/>
</dbReference>
<sequence length="177" mass="19262">MTTVAVVDAQRAGGSRRGELGGLDLLVATVRRHEVVIVVRGVDRVAAVLDTLRTRMPRFRFVPLLVAGRIAFDWTLVQRLLDDGDVPLVAVDPLAVRRAVGDAVRLLRPSNILQLNVVTAGPRPRTGDVRDEPIPQRLPASFHAHPGGWCTRPAQQFCPRTAAIGCSGCPAWSYHPN</sequence>
<evidence type="ECO:0000313" key="1">
    <source>
        <dbReference type="EMBL" id="MFB9445866.1"/>
    </source>
</evidence>
<keyword evidence="2" id="KW-1185">Reference proteome</keyword>
<accession>A0ABV5MAJ3</accession>
<dbReference type="RefSeq" id="WP_223093068.1">
    <property type="nucleotide sequence ID" value="NZ_CP061913.1"/>
</dbReference>